<dbReference type="PANTHER" id="PTHR32212">
    <property type="entry name" value="CYCLIN-LIKE F-BOX"/>
    <property type="match status" value="1"/>
</dbReference>
<accession>A0A197JDB1</accession>
<keyword evidence="2" id="KW-1185">Reference proteome</keyword>
<dbReference type="SUPFAM" id="SSF52047">
    <property type="entry name" value="RNI-like"/>
    <property type="match status" value="1"/>
</dbReference>
<dbReference type="InterPro" id="IPR032675">
    <property type="entry name" value="LRR_dom_sf"/>
</dbReference>
<name>A0A197JDB1_9FUNG</name>
<evidence type="ECO:0008006" key="3">
    <source>
        <dbReference type="Google" id="ProtNLM"/>
    </source>
</evidence>
<organism evidence="1 2">
    <name type="scientific">Linnemannia elongata AG-77</name>
    <dbReference type="NCBI Taxonomy" id="1314771"/>
    <lineage>
        <taxon>Eukaryota</taxon>
        <taxon>Fungi</taxon>
        <taxon>Fungi incertae sedis</taxon>
        <taxon>Mucoromycota</taxon>
        <taxon>Mortierellomycotina</taxon>
        <taxon>Mortierellomycetes</taxon>
        <taxon>Mortierellales</taxon>
        <taxon>Mortierellaceae</taxon>
        <taxon>Linnemannia</taxon>
    </lineage>
</organism>
<reference evidence="1 2" key="1">
    <citation type="submission" date="2016-05" db="EMBL/GenBank/DDBJ databases">
        <title>Genome sequencing reveals origins of a unique bacterial endosymbiosis in the earliest lineages of terrestrial Fungi.</title>
        <authorList>
            <consortium name="DOE Joint Genome Institute"/>
            <person name="Uehling J."/>
            <person name="Gryganskyi A."/>
            <person name="Hameed K."/>
            <person name="Tschaplinski T."/>
            <person name="Misztal P."/>
            <person name="Wu S."/>
            <person name="Desiro A."/>
            <person name="Vande Pol N."/>
            <person name="Du Z.-Y."/>
            <person name="Zienkiewicz A."/>
            <person name="Zienkiewicz K."/>
            <person name="Morin E."/>
            <person name="Tisserant E."/>
            <person name="Splivallo R."/>
            <person name="Hainaut M."/>
            <person name="Henrissat B."/>
            <person name="Ohm R."/>
            <person name="Kuo A."/>
            <person name="Yan J."/>
            <person name="Lipzen A."/>
            <person name="Nolan M."/>
            <person name="Labutti K."/>
            <person name="Barry K."/>
            <person name="Goldstein A."/>
            <person name="Labbe J."/>
            <person name="Schadt C."/>
            <person name="Tuskan G."/>
            <person name="Grigoriev I."/>
            <person name="Martin F."/>
            <person name="Vilgalys R."/>
            <person name="Bonito G."/>
        </authorList>
    </citation>
    <scope>NUCLEOTIDE SEQUENCE [LARGE SCALE GENOMIC DNA]</scope>
    <source>
        <strain evidence="1 2">AG-77</strain>
    </source>
</reference>
<proteinExistence type="predicted"/>
<dbReference type="OrthoDB" id="2389948at2759"/>
<dbReference type="EMBL" id="KV442133">
    <property type="protein sequence ID" value="OAQ23008.1"/>
    <property type="molecule type" value="Genomic_DNA"/>
</dbReference>
<dbReference type="AlphaFoldDB" id="A0A197JDB1"/>
<evidence type="ECO:0000313" key="2">
    <source>
        <dbReference type="Proteomes" id="UP000078512"/>
    </source>
</evidence>
<dbReference type="Gene3D" id="3.80.10.10">
    <property type="entry name" value="Ribonuclease Inhibitor"/>
    <property type="match status" value="1"/>
</dbReference>
<dbReference type="PANTHER" id="PTHR32212:SF234">
    <property type="entry name" value="F-BOX_LRR-REPEAT PROTEIN 13-LIKE"/>
    <property type="match status" value="1"/>
</dbReference>
<protein>
    <recommendedName>
        <fullName evidence="3">F-box domain-containing protein</fullName>
    </recommendedName>
</protein>
<dbReference type="Proteomes" id="UP000078512">
    <property type="component" value="Unassembled WGS sequence"/>
</dbReference>
<gene>
    <name evidence="1" type="ORF">K457DRAFT_25498</name>
</gene>
<sequence length="907" mass="104359">MDHLSTLIPECLDLIITHLLLNNRQADVATLLQVNKTLAATALRHLYANPFQHPFHAPNKDIYNVDENGQGEEDRVKKGPLETIDALAGMLLSRCVLGSVPKVVTVAFPELASQDTSTLSTPSSSSLNYMTHIRHLNLCIPIAYTWQHEVLNTGSPTTTLAYLWQKEFSSTCGVADMLYSCRRRFNLEYATVALYHQFFRVQLMREVNWMLVNGFCVVGRSGDEDDRDGVLLGQQLKSLVIPASDMARYLEAVCQFKSLEHVQVCLDEVWVYPEEDVEAALEEDDDTPRLLKRNEDRKEQAMQDLLKFVQEHGRIFPGQLKTVTCPESNIWEPWWWASLPQNCPEEVQFRLSQSLPPLKNPSVLNKKNWMQFLAYPRETDLGAVWKIDMPLGWGRLEAYERVVENRGFLQRCRRLRTLMVGSLGKRAYKWAVEEKKAYLKNNSGGNNNYNDKRQESLLLQEDEIEDRHLYLRHGLVPLEKADIWGLEDLPLKDMDEIDDIAYAFSETLTTLSLNMPYTLNEDFLINGYEPTPMWTIRIGRGWIDLPNLRDLYIDARIARLFLDPELLVHCPNLVSLDLYDDVTFDYNPVEAIRDEYLPALLSKCESMTLLGWSALTFHPETLSSMRERLVELSMQTVCGRDDLCFILPSPLGAADESLRAGVRGGEPIDDDDELVDQLLEQEQEQEQEQEHERPGPGWYRWTWDWELPQLTKLKLNSKFAYEFQFRFLASCPLLESLYLNIHTNLEQTRDLDRSVMSIPGEKNRMNVLQKLRKLEMLGGWTVVGGDAFLEELLSRLCPNLEHLVAKHWNGVTPSGFLSILRKKDPISQNESPSMKPLYDEQQDRKECNKVRKMELAGKQMSDGDTSELIANLGLGLMYMRGDVDEEEVLQDVEFKLECSQYYVLKSP</sequence>
<evidence type="ECO:0000313" key="1">
    <source>
        <dbReference type="EMBL" id="OAQ23008.1"/>
    </source>
</evidence>